<evidence type="ECO:0000259" key="1">
    <source>
        <dbReference type="Pfam" id="PF04101"/>
    </source>
</evidence>
<gene>
    <name evidence="2" type="ORF">C8N35_11087</name>
</gene>
<dbReference type="SUPFAM" id="SSF53756">
    <property type="entry name" value="UDP-Glycosyltransferase/glycogen phosphorylase"/>
    <property type="match status" value="1"/>
</dbReference>
<dbReference type="Pfam" id="PF04101">
    <property type="entry name" value="Glyco_tran_28_C"/>
    <property type="match status" value="1"/>
</dbReference>
<evidence type="ECO:0000313" key="2">
    <source>
        <dbReference type="EMBL" id="PTW57608.1"/>
    </source>
</evidence>
<comment type="caution">
    <text evidence="2">The sequence shown here is derived from an EMBL/GenBank/DDBJ whole genome shotgun (WGS) entry which is preliminary data.</text>
</comment>
<keyword evidence="3" id="KW-1185">Reference proteome</keyword>
<organism evidence="2 3">
    <name type="scientific">Breoghania corrubedonensis</name>
    <dbReference type="NCBI Taxonomy" id="665038"/>
    <lineage>
        <taxon>Bacteria</taxon>
        <taxon>Pseudomonadati</taxon>
        <taxon>Pseudomonadota</taxon>
        <taxon>Alphaproteobacteria</taxon>
        <taxon>Hyphomicrobiales</taxon>
        <taxon>Stappiaceae</taxon>
        <taxon>Breoghania</taxon>
    </lineage>
</organism>
<dbReference type="InterPro" id="IPR007235">
    <property type="entry name" value="Glyco_trans_28_C"/>
</dbReference>
<name>A0A2T5V1K1_9HYPH</name>
<accession>A0A2T5V1K1</accession>
<dbReference type="AlphaFoldDB" id="A0A2T5V1K1"/>
<dbReference type="EMBL" id="QAYG01000010">
    <property type="protein sequence ID" value="PTW57608.1"/>
    <property type="molecule type" value="Genomic_DNA"/>
</dbReference>
<feature type="domain" description="Glycosyl transferase family 28 C-terminal" evidence="1">
    <location>
        <begin position="216"/>
        <end position="355"/>
    </location>
</feature>
<dbReference type="Gene3D" id="3.40.50.2000">
    <property type="entry name" value="Glycogen Phosphorylase B"/>
    <property type="match status" value="2"/>
</dbReference>
<dbReference type="PANTHER" id="PTHR21015:SF28">
    <property type="entry name" value="SLL1722 PROTEIN"/>
    <property type="match status" value="1"/>
</dbReference>
<reference evidence="2 3" key="1">
    <citation type="submission" date="2018-04" db="EMBL/GenBank/DDBJ databases">
        <title>Genomic Encyclopedia of Archaeal and Bacterial Type Strains, Phase II (KMG-II): from individual species to whole genera.</title>
        <authorList>
            <person name="Goeker M."/>
        </authorList>
    </citation>
    <scope>NUCLEOTIDE SEQUENCE [LARGE SCALE GENOMIC DNA]</scope>
    <source>
        <strain evidence="2 3">DSM 23382</strain>
    </source>
</reference>
<dbReference type="OrthoDB" id="503443at2"/>
<evidence type="ECO:0000313" key="3">
    <source>
        <dbReference type="Proteomes" id="UP000244081"/>
    </source>
</evidence>
<proteinExistence type="predicted"/>
<protein>
    <submittedName>
        <fullName evidence="2">Putative glycosyltransferase</fullName>
    </submittedName>
</protein>
<dbReference type="PANTHER" id="PTHR21015">
    <property type="entry name" value="UDP-N-ACETYLGLUCOSAMINE--N-ACETYLMURAMYL-(PENTAPEPTIDE) PYROPHOSPHORYL-UNDECAPRENOL N-ACETYLGLUCOSAMINE TRANSFERASE 1"/>
    <property type="match status" value="1"/>
</dbReference>
<dbReference type="GO" id="GO:0016758">
    <property type="term" value="F:hexosyltransferase activity"/>
    <property type="evidence" value="ECO:0007669"/>
    <property type="project" value="InterPro"/>
</dbReference>
<sequence>MTPSVLIYVQHLLGTGHVVRAAAIGRALRRRGCAVTMVCGNTPPPTLDTDGLTIIALPPVRASDATFQELIDEHGEPITDQWKDRRRERLLEVFDACQPDILLTETYPFGRRQLAFELKPLMEKARARAGTRLIAGSVRDILVPKADRRKEEEMAETALRYFDLILVHSDPGMVKLDDSFPFAHRVAHLVTYTGYVYLANRAEPSPLEGIDEVIVSCGGGVGALHLLRCALNARSLSTRAGGATWRLLVGHHLDEAVFSSLVSANGDGVIVERARPDFPRLLDRARLSISQAGYNTTLDVLASGVPSVLVPFAQEGESEQTMRALALAGRERVICVKETTLTPDILARAADAALALPRVENPTDMNGARASADTLIREWEKRR</sequence>
<dbReference type="Proteomes" id="UP000244081">
    <property type="component" value="Unassembled WGS sequence"/>
</dbReference>
<keyword evidence="2" id="KW-0808">Transferase</keyword>